<dbReference type="SUPFAM" id="SSF53335">
    <property type="entry name" value="S-adenosyl-L-methionine-dependent methyltransferases"/>
    <property type="match status" value="1"/>
</dbReference>
<dbReference type="PANTHER" id="PTHR10259">
    <property type="entry name" value="THIOPURINE S-METHYLTRANSFERASE"/>
    <property type="match status" value="1"/>
</dbReference>
<dbReference type="STRING" id="1720063.SAMN05216217_11335"/>
<evidence type="ECO:0000256" key="6">
    <source>
        <dbReference type="ARBA" id="ARBA00022603"/>
    </source>
</evidence>
<dbReference type="GO" id="GO:0008119">
    <property type="term" value="F:thiopurine S-methyltransferase activity"/>
    <property type="evidence" value="ECO:0007669"/>
    <property type="project" value="UniProtKB-UniRule"/>
</dbReference>
<dbReference type="HAMAP" id="MF_00812">
    <property type="entry name" value="Thiopur_methtran"/>
    <property type="match status" value="1"/>
</dbReference>
<dbReference type="Gene3D" id="3.40.50.150">
    <property type="entry name" value="Vaccinia Virus protein VP39"/>
    <property type="match status" value="1"/>
</dbReference>
<dbReference type="InterPro" id="IPR022474">
    <property type="entry name" value="Thiopur_S-MeTfrase_Se/Te_detox"/>
</dbReference>
<dbReference type="Pfam" id="PF05724">
    <property type="entry name" value="TPMT"/>
    <property type="match status" value="1"/>
</dbReference>
<feature type="binding site" evidence="9">
    <location>
        <position position="123"/>
    </location>
    <ligand>
        <name>S-adenosyl-L-methionine</name>
        <dbReference type="ChEBI" id="CHEBI:59789"/>
    </ligand>
</feature>
<evidence type="ECO:0000256" key="9">
    <source>
        <dbReference type="HAMAP-Rule" id="MF_00812"/>
    </source>
</evidence>
<dbReference type="NCBIfam" id="TIGR03840">
    <property type="entry name" value="TMPT_Se_Te"/>
    <property type="match status" value="1"/>
</dbReference>
<protein>
    <recommendedName>
        <fullName evidence="4 9">Thiopurine S-methyltransferase</fullName>
        <ecNumber evidence="4 9">2.1.1.67</ecNumber>
    </recommendedName>
    <alternativeName>
        <fullName evidence="9">Thiopurine methyltransferase</fullName>
    </alternativeName>
</protein>
<dbReference type="InterPro" id="IPR008854">
    <property type="entry name" value="TPMT"/>
</dbReference>
<dbReference type="GO" id="GO:0005737">
    <property type="term" value="C:cytoplasm"/>
    <property type="evidence" value="ECO:0007669"/>
    <property type="project" value="UniProtKB-SubCell"/>
</dbReference>
<dbReference type="AlphaFoldDB" id="A0A1I4T6S2"/>
<evidence type="ECO:0000256" key="1">
    <source>
        <dbReference type="ARBA" id="ARBA00000903"/>
    </source>
</evidence>
<feature type="binding site" evidence="9">
    <location>
        <position position="66"/>
    </location>
    <ligand>
        <name>S-adenosyl-L-methionine</name>
        <dbReference type="ChEBI" id="CHEBI:59789"/>
    </ligand>
</feature>
<dbReference type="NCBIfam" id="NF009732">
    <property type="entry name" value="PRK13255.1"/>
    <property type="match status" value="1"/>
</dbReference>
<keyword evidence="11" id="KW-1185">Reference proteome</keyword>
<name>A0A1I4T6S2_9GAMM</name>
<dbReference type="GO" id="GO:0010038">
    <property type="term" value="P:response to metal ion"/>
    <property type="evidence" value="ECO:0007669"/>
    <property type="project" value="InterPro"/>
</dbReference>
<keyword evidence="7 9" id="KW-0808">Transferase</keyword>
<evidence type="ECO:0000256" key="3">
    <source>
        <dbReference type="ARBA" id="ARBA00008145"/>
    </source>
</evidence>
<dbReference type="RefSeq" id="WP_093477270.1">
    <property type="nucleotide sequence ID" value="NZ_FOUI01000013.1"/>
</dbReference>
<evidence type="ECO:0000256" key="7">
    <source>
        <dbReference type="ARBA" id="ARBA00022679"/>
    </source>
</evidence>
<feature type="binding site" evidence="9">
    <location>
        <position position="10"/>
    </location>
    <ligand>
        <name>S-adenosyl-L-methionine</name>
        <dbReference type="ChEBI" id="CHEBI:59789"/>
    </ligand>
</feature>
<evidence type="ECO:0000313" key="11">
    <source>
        <dbReference type="Proteomes" id="UP000243629"/>
    </source>
</evidence>
<keyword evidence="8 9" id="KW-0949">S-adenosyl-L-methionine</keyword>
<dbReference type="PIRSF" id="PIRSF023956">
    <property type="entry name" value="Thiopurine_S-methyltransferase"/>
    <property type="match status" value="1"/>
</dbReference>
<reference evidence="11" key="1">
    <citation type="submission" date="2016-10" db="EMBL/GenBank/DDBJ databases">
        <authorList>
            <person name="Varghese N."/>
            <person name="Submissions S."/>
        </authorList>
    </citation>
    <scope>NUCLEOTIDE SEQUENCE [LARGE SCALE GENOMIC DNA]</scope>
    <source>
        <strain evidence="11">DSM 24213</strain>
    </source>
</reference>
<accession>A0A1I4T6S2</accession>
<dbReference type="InterPro" id="IPR025835">
    <property type="entry name" value="Thiopurine_S-MeTrfase"/>
</dbReference>
<feature type="binding site" evidence="9">
    <location>
        <position position="45"/>
    </location>
    <ligand>
        <name>S-adenosyl-L-methionine</name>
        <dbReference type="ChEBI" id="CHEBI:59789"/>
    </ligand>
</feature>
<evidence type="ECO:0000256" key="2">
    <source>
        <dbReference type="ARBA" id="ARBA00004496"/>
    </source>
</evidence>
<comment type="catalytic activity">
    <reaction evidence="1 9">
        <text>S-adenosyl-L-methionine + a thiopurine = S-adenosyl-L-homocysteine + a thiopurine S-methylether.</text>
        <dbReference type="EC" id="2.1.1.67"/>
    </reaction>
</comment>
<keyword evidence="6 9" id="KW-0489">Methyltransferase</keyword>
<sequence>MQADFWHERWEKGEIGFHKSSINPLLTRWWPTLAGHAGEAVLVPLCGKTLDMCWLQQQGHPVVGVELSRSALQAFADEQGLCLEWQREGERECLSGAGLRLLCGDFFALQAADVGEIRLCYDRAALIALPPVMRARYAAHLRGLLAPGWKLLLISLDYDQQERAGPPFSVPEKEIRQLFAGCRIELLQDDDVIDQHPRFREQGMTRLHELVWLISQD</sequence>
<proteinExistence type="inferred from homology"/>
<dbReference type="EC" id="2.1.1.67" evidence="4 9"/>
<evidence type="ECO:0000256" key="5">
    <source>
        <dbReference type="ARBA" id="ARBA00022490"/>
    </source>
</evidence>
<dbReference type="OrthoDB" id="9778208at2"/>
<keyword evidence="5 9" id="KW-0963">Cytoplasm</keyword>
<dbReference type="Proteomes" id="UP000243629">
    <property type="component" value="Unassembled WGS sequence"/>
</dbReference>
<dbReference type="PROSITE" id="PS51585">
    <property type="entry name" value="SAM_MT_TPMT"/>
    <property type="match status" value="1"/>
</dbReference>
<dbReference type="InterPro" id="IPR029063">
    <property type="entry name" value="SAM-dependent_MTases_sf"/>
</dbReference>
<evidence type="ECO:0000313" key="10">
    <source>
        <dbReference type="EMBL" id="SFM72478.1"/>
    </source>
</evidence>
<evidence type="ECO:0000256" key="8">
    <source>
        <dbReference type="ARBA" id="ARBA00022691"/>
    </source>
</evidence>
<dbReference type="PANTHER" id="PTHR10259:SF11">
    <property type="entry name" value="THIOPURINE S-METHYLTRANSFERASE"/>
    <property type="match status" value="1"/>
</dbReference>
<dbReference type="GO" id="GO:0032259">
    <property type="term" value="P:methylation"/>
    <property type="evidence" value="ECO:0007669"/>
    <property type="project" value="UniProtKB-KW"/>
</dbReference>
<evidence type="ECO:0000256" key="4">
    <source>
        <dbReference type="ARBA" id="ARBA00011905"/>
    </source>
</evidence>
<gene>
    <name evidence="9" type="primary">tpm</name>
    <name evidence="10" type="ORF">SAMN05216217_11335</name>
</gene>
<dbReference type="EMBL" id="FOUI01000013">
    <property type="protein sequence ID" value="SFM72478.1"/>
    <property type="molecule type" value="Genomic_DNA"/>
</dbReference>
<comment type="subcellular location">
    <subcellularLocation>
        <location evidence="2 9">Cytoplasm</location>
    </subcellularLocation>
</comment>
<dbReference type="FunFam" id="3.40.50.150:FF:000101">
    <property type="entry name" value="Thiopurine S-methyltransferase"/>
    <property type="match status" value="1"/>
</dbReference>
<comment type="similarity">
    <text evidence="3 9">Belongs to the class I-like SAM-binding methyltransferase superfamily. TPMT family.</text>
</comment>
<organism evidence="10 11">
    <name type="scientific">Halopseudomonas yangmingensis</name>
    <dbReference type="NCBI Taxonomy" id="1720063"/>
    <lineage>
        <taxon>Bacteria</taxon>
        <taxon>Pseudomonadati</taxon>
        <taxon>Pseudomonadota</taxon>
        <taxon>Gammaproteobacteria</taxon>
        <taxon>Pseudomonadales</taxon>
        <taxon>Pseudomonadaceae</taxon>
        <taxon>Halopseudomonas</taxon>
    </lineage>
</organism>